<dbReference type="Proteomes" id="UP001215598">
    <property type="component" value="Unassembled WGS sequence"/>
</dbReference>
<reference evidence="2" key="1">
    <citation type="submission" date="2023-03" db="EMBL/GenBank/DDBJ databases">
        <title>Massive genome expansion in bonnet fungi (Mycena s.s.) driven by repeated elements and novel gene families across ecological guilds.</title>
        <authorList>
            <consortium name="Lawrence Berkeley National Laboratory"/>
            <person name="Harder C.B."/>
            <person name="Miyauchi S."/>
            <person name="Viragh M."/>
            <person name="Kuo A."/>
            <person name="Thoen E."/>
            <person name="Andreopoulos B."/>
            <person name="Lu D."/>
            <person name="Skrede I."/>
            <person name="Drula E."/>
            <person name="Henrissat B."/>
            <person name="Morin E."/>
            <person name="Kohler A."/>
            <person name="Barry K."/>
            <person name="LaButti K."/>
            <person name="Morin E."/>
            <person name="Salamov A."/>
            <person name="Lipzen A."/>
            <person name="Mereny Z."/>
            <person name="Hegedus B."/>
            <person name="Baldrian P."/>
            <person name="Stursova M."/>
            <person name="Weitz H."/>
            <person name="Taylor A."/>
            <person name="Grigoriev I.V."/>
            <person name="Nagy L.G."/>
            <person name="Martin F."/>
            <person name="Kauserud H."/>
        </authorList>
    </citation>
    <scope>NUCLEOTIDE SEQUENCE</scope>
    <source>
        <strain evidence="2">CBHHK182m</strain>
    </source>
</reference>
<accession>A0AAD7MX88</accession>
<feature type="compositionally biased region" description="Basic residues" evidence="1">
    <location>
        <begin position="13"/>
        <end position="36"/>
    </location>
</feature>
<gene>
    <name evidence="2" type="ORF">B0H16DRAFT_1466537</name>
</gene>
<protein>
    <submittedName>
        <fullName evidence="2">Uncharacterized protein</fullName>
    </submittedName>
</protein>
<organism evidence="2 3">
    <name type="scientific">Mycena metata</name>
    <dbReference type="NCBI Taxonomy" id="1033252"/>
    <lineage>
        <taxon>Eukaryota</taxon>
        <taxon>Fungi</taxon>
        <taxon>Dikarya</taxon>
        <taxon>Basidiomycota</taxon>
        <taxon>Agaricomycotina</taxon>
        <taxon>Agaricomycetes</taxon>
        <taxon>Agaricomycetidae</taxon>
        <taxon>Agaricales</taxon>
        <taxon>Marasmiineae</taxon>
        <taxon>Mycenaceae</taxon>
        <taxon>Mycena</taxon>
    </lineage>
</organism>
<sequence length="123" mass="14851">MSPTSGEKAKATIQRRKERHRLKKHAIAQRKYRERHRAAIKESEEKTKTAREQRREVDAEYRERQRQKHWIKKFGQQSFEDVYVPLSRIHGRNTSRLQFVRRPVLPEEKTSQGRANNGYLIRD</sequence>
<keyword evidence="3" id="KW-1185">Reference proteome</keyword>
<comment type="caution">
    <text evidence="2">The sequence shown here is derived from an EMBL/GenBank/DDBJ whole genome shotgun (WGS) entry which is preliminary data.</text>
</comment>
<feature type="compositionally biased region" description="Basic and acidic residues" evidence="1">
    <location>
        <begin position="37"/>
        <end position="64"/>
    </location>
</feature>
<dbReference type="EMBL" id="JARKIB010000120">
    <property type="protein sequence ID" value="KAJ7736637.1"/>
    <property type="molecule type" value="Genomic_DNA"/>
</dbReference>
<proteinExistence type="predicted"/>
<evidence type="ECO:0000313" key="3">
    <source>
        <dbReference type="Proteomes" id="UP001215598"/>
    </source>
</evidence>
<feature type="region of interest" description="Disordered" evidence="1">
    <location>
        <begin position="1"/>
        <end position="66"/>
    </location>
</feature>
<evidence type="ECO:0000256" key="1">
    <source>
        <dbReference type="SAM" id="MobiDB-lite"/>
    </source>
</evidence>
<evidence type="ECO:0000313" key="2">
    <source>
        <dbReference type="EMBL" id="KAJ7736637.1"/>
    </source>
</evidence>
<name>A0AAD7MX88_9AGAR</name>
<dbReference type="AlphaFoldDB" id="A0AAD7MX88"/>